<organism evidence="13 14">
    <name type="scientific">Ascaris lumbricoides</name>
    <name type="common">Giant roundworm</name>
    <dbReference type="NCBI Taxonomy" id="6252"/>
    <lineage>
        <taxon>Eukaryota</taxon>
        <taxon>Metazoa</taxon>
        <taxon>Ecdysozoa</taxon>
        <taxon>Nematoda</taxon>
        <taxon>Chromadorea</taxon>
        <taxon>Rhabditida</taxon>
        <taxon>Spirurina</taxon>
        <taxon>Ascaridomorpha</taxon>
        <taxon>Ascaridoidea</taxon>
        <taxon>Ascarididae</taxon>
        <taxon>Ascaris</taxon>
    </lineage>
</organism>
<evidence type="ECO:0000256" key="7">
    <source>
        <dbReference type="ARBA" id="ARBA00056747"/>
    </source>
</evidence>
<evidence type="ECO:0000256" key="10">
    <source>
        <dbReference type="RuleBase" id="RU366026"/>
    </source>
</evidence>
<evidence type="ECO:0000256" key="5">
    <source>
        <dbReference type="ARBA" id="ARBA00022840"/>
    </source>
</evidence>
<dbReference type="NCBIfam" id="TIGR00636">
    <property type="entry name" value="PduO_Nterm"/>
    <property type="match status" value="1"/>
</dbReference>
<dbReference type="PANTHER" id="PTHR12213:SF0">
    <property type="entry name" value="CORRINOID ADENOSYLTRANSFERASE MMAB"/>
    <property type="match status" value="1"/>
</dbReference>
<evidence type="ECO:0000256" key="2">
    <source>
        <dbReference type="ARBA" id="ARBA00011233"/>
    </source>
</evidence>
<feature type="domain" description="Cobalamin adenosyltransferase-like" evidence="12">
    <location>
        <begin position="31"/>
        <end position="186"/>
    </location>
</feature>
<dbReference type="GO" id="GO:0008817">
    <property type="term" value="F:corrinoid adenosyltransferase activity"/>
    <property type="evidence" value="ECO:0007669"/>
    <property type="project" value="UniProtKB-ARBA"/>
</dbReference>
<evidence type="ECO:0000256" key="9">
    <source>
        <dbReference type="ARBA" id="ARBA00075216"/>
    </source>
</evidence>
<evidence type="ECO:0000313" key="14">
    <source>
        <dbReference type="WBParaSite" id="ALUE_0001819901-mRNA-1"/>
    </source>
</evidence>
<proteinExistence type="inferred from homology"/>
<dbReference type="InterPro" id="IPR029499">
    <property type="entry name" value="PduO-typ"/>
</dbReference>
<dbReference type="SUPFAM" id="SSF89028">
    <property type="entry name" value="Cobalamin adenosyltransferase-like"/>
    <property type="match status" value="1"/>
</dbReference>
<evidence type="ECO:0000259" key="12">
    <source>
        <dbReference type="Pfam" id="PF01923"/>
    </source>
</evidence>
<dbReference type="GO" id="GO:0009235">
    <property type="term" value="P:cobalamin metabolic process"/>
    <property type="evidence" value="ECO:0007669"/>
    <property type="project" value="UniProtKB-ARBA"/>
</dbReference>
<dbReference type="AlphaFoldDB" id="A0A0M3II66"/>
<sequence length="282" mass="32292">MKLLSCSTFRFGERPLHITPCLAAFKKGRGTGDQGKSSLFSNERRWKDDLAFQALGTVDELSSNIGVCREMLYKEGLFDVCEVLMRVQCCLQDVGAHVATPPDSLKSKIEKTKFDESLFDYVNTQIDVYGDRIPPIRQFILPGGGDVGATLQVARSICRRAERCLVPLLREEVIDRNALRFLNRFQLFSFIIYLPHSIVFISHFIVYFCAVFHFISTWIDCCLCSMRSRGISYQTVIFARLSDLLFVLGRYACVMTSGIEAYYQRPQHFDPNIKWRTQKMSA</sequence>
<dbReference type="Proteomes" id="UP000036681">
    <property type="component" value="Unplaced"/>
</dbReference>
<name>A0A0M3II66_ASCLU</name>
<evidence type="ECO:0000256" key="6">
    <source>
        <dbReference type="ARBA" id="ARBA00051988"/>
    </source>
</evidence>
<comment type="function">
    <text evidence="7">Converts cob(I)alamin to adenosylcobalamin (adenosylcob(III)alamin), a coenzyme for methylmalonyl-CoA mutase, therefore participates in the final step of the vitamin B12 conversion. Generates adenosylcobalamin (AdoCbl) and directly delivers the cofactor to MUT in a transfer that is stimulated by ATP-binding to MMAB and gated by MMAA.</text>
</comment>
<keyword evidence="3 10" id="KW-0808">Transferase</keyword>
<dbReference type="InterPro" id="IPR016030">
    <property type="entry name" value="CblAdoTrfase-like"/>
</dbReference>
<keyword evidence="4 10" id="KW-0547">Nucleotide-binding</keyword>
<evidence type="ECO:0000256" key="8">
    <source>
        <dbReference type="ARBA" id="ARBA00071654"/>
    </source>
</evidence>
<accession>A0A0M3II66</accession>
<keyword evidence="13" id="KW-1185">Reference proteome</keyword>
<dbReference type="Pfam" id="PF01923">
    <property type="entry name" value="Cob_adeno_trans"/>
    <property type="match status" value="1"/>
</dbReference>
<comment type="subunit">
    <text evidence="2">Homotrimer.</text>
</comment>
<feature type="transmembrane region" description="Helical" evidence="11">
    <location>
        <begin position="190"/>
        <end position="215"/>
    </location>
</feature>
<evidence type="ECO:0000256" key="3">
    <source>
        <dbReference type="ARBA" id="ARBA00022679"/>
    </source>
</evidence>
<keyword evidence="11" id="KW-1133">Transmembrane helix</keyword>
<reference evidence="14" key="1">
    <citation type="submission" date="2017-02" db="UniProtKB">
        <authorList>
            <consortium name="WormBaseParasite"/>
        </authorList>
    </citation>
    <scope>IDENTIFICATION</scope>
</reference>
<dbReference type="FunFam" id="1.20.1200.10:FF:000001">
    <property type="entry name" value="Cob(I)yrinic acid a,c-diamide adenosyltransferase"/>
    <property type="match status" value="1"/>
</dbReference>
<dbReference type="Gene3D" id="1.20.1200.10">
    <property type="entry name" value="Cobalamin adenosyltransferase-like"/>
    <property type="match status" value="1"/>
</dbReference>
<dbReference type="GO" id="GO:0005524">
    <property type="term" value="F:ATP binding"/>
    <property type="evidence" value="ECO:0007669"/>
    <property type="project" value="UniProtKB-UniRule"/>
</dbReference>
<evidence type="ECO:0000256" key="4">
    <source>
        <dbReference type="ARBA" id="ARBA00022741"/>
    </source>
</evidence>
<dbReference type="WBParaSite" id="ALUE_0001819901-mRNA-1">
    <property type="protein sequence ID" value="ALUE_0001819901-mRNA-1"/>
    <property type="gene ID" value="ALUE_0001819901"/>
</dbReference>
<dbReference type="PANTHER" id="PTHR12213">
    <property type="entry name" value="CORRINOID ADENOSYLTRANSFERASE"/>
    <property type="match status" value="1"/>
</dbReference>
<evidence type="ECO:0000313" key="13">
    <source>
        <dbReference type="Proteomes" id="UP000036681"/>
    </source>
</evidence>
<comment type="catalytic activity">
    <reaction evidence="6">
        <text>cob(I)alamin-[corrinoid adenosyltransferase] + ATP = apo-[corrinoid adenosyltransferase] + adenosylcob(III)alamin + triphosphate</text>
        <dbReference type="Rhea" id="RHEA:56796"/>
        <dbReference type="Rhea" id="RHEA-COMP:14743"/>
        <dbReference type="Rhea" id="RHEA-COMP:14744"/>
        <dbReference type="ChEBI" id="CHEBI:18036"/>
        <dbReference type="ChEBI" id="CHEBI:18408"/>
        <dbReference type="ChEBI" id="CHEBI:30616"/>
        <dbReference type="ChEBI" id="CHEBI:60488"/>
        <dbReference type="ChEBI" id="CHEBI:83228"/>
    </reaction>
    <physiologicalReaction direction="left-to-right" evidence="6">
        <dbReference type="Rhea" id="RHEA:56797"/>
    </physiologicalReaction>
</comment>
<evidence type="ECO:0000256" key="11">
    <source>
        <dbReference type="SAM" id="Phobius"/>
    </source>
</evidence>
<evidence type="ECO:0000256" key="1">
    <source>
        <dbReference type="ARBA" id="ARBA00007487"/>
    </source>
</evidence>
<protein>
    <recommendedName>
        <fullName evidence="8">Corrinoid adenosyltransferase MMAB</fullName>
    </recommendedName>
    <alternativeName>
        <fullName evidence="9">ATP:co(I)rrinoid adenosyltransferase MMAB</fullName>
    </alternativeName>
</protein>
<comment type="similarity">
    <text evidence="1 10">Belongs to the Cob(I)alamin adenosyltransferase family.</text>
</comment>
<keyword evidence="11" id="KW-0812">Transmembrane</keyword>
<keyword evidence="5 10" id="KW-0067">ATP-binding</keyword>
<keyword evidence="11" id="KW-0472">Membrane</keyword>
<dbReference type="InterPro" id="IPR036451">
    <property type="entry name" value="CblAdoTrfase-like_sf"/>
</dbReference>